<feature type="transmembrane region" description="Helical" evidence="7">
    <location>
        <begin position="188"/>
        <end position="207"/>
    </location>
</feature>
<dbReference type="AlphaFoldDB" id="A0A3B0T0W0"/>
<evidence type="ECO:0000256" key="5">
    <source>
        <dbReference type="ARBA" id="ARBA00022989"/>
    </source>
</evidence>
<evidence type="ECO:0000256" key="2">
    <source>
        <dbReference type="ARBA" id="ARBA00006434"/>
    </source>
</evidence>
<dbReference type="CDD" id="cd10322">
    <property type="entry name" value="SLC5sbd"/>
    <property type="match status" value="1"/>
</dbReference>
<gene>
    <name evidence="8" type="ORF">MNBD_BACTEROID01-222</name>
</gene>
<dbReference type="GO" id="GO:0005886">
    <property type="term" value="C:plasma membrane"/>
    <property type="evidence" value="ECO:0007669"/>
    <property type="project" value="TreeGrafter"/>
</dbReference>
<evidence type="ECO:0000256" key="6">
    <source>
        <dbReference type="ARBA" id="ARBA00023136"/>
    </source>
</evidence>
<reference evidence="8" key="1">
    <citation type="submission" date="2018-06" db="EMBL/GenBank/DDBJ databases">
        <authorList>
            <person name="Zhirakovskaya E."/>
        </authorList>
    </citation>
    <scope>NUCLEOTIDE SEQUENCE</scope>
</reference>
<protein>
    <recommendedName>
        <fullName evidence="9">Sodium:solute symporter family protein</fullName>
    </recommendedName>
</protein>
<feature type="transmembrane region" description="Helical" evidence="7">
    <location>
        <begin position="156"/>
        <end position="181"/>
    </location>
</feature>
<feature type="transmembrane region" description="Helical" evidence="7">
    <location>
        <begin position="397"/>
        <end position="423"/>
    </location>
</feature>
<feature type="transmembrane region" description="Helical" evidence="7">
    <location>
        <begin position="236"/>
        <end position="258"/>
    </location>
</feature>
<dbReference type="GO" id="GO:0022857">
    <property type="term" value="F:transmembrane transporter activity"/>
    <property type="evidence" value="ECO:0007669"/>
    <property type="project" value="InterPro"/>
</dbReference>
<dbReference type="EMBL" id="UOEP01000002">
    <property type="protein sequence ID" value="VAW12401.1"/>
    <property type="molecule type" value="Genomic_DNA"/>
</dbReference>
<dbReference type="InterPro" id="IPR001734">
    <property type="entry name" value="Na/solute_symporter"/>
</dbReference>
<keyword evidence="6 7" id="KW-0472">Membrane</keyword>
<evidence type="ECO:0000256" key="3">
    <source>
        <dbReference type="ARBA" id="ARBA00022448"/>
    </source>
</evidence>
<comment type="similarity">
    <text evidence="2">Belongs to the sodium:solute symporter (SSF) (TC 2.A.21) family.</text>
</comment>
<feature type="transmembrane region" description="Helical" evidence="7">
    <location>
        <begin position="461"/>
        <end position="483"/>
    </location>
</feature>
<keyword evidence="4 7" id="KW-0812">Transmembrane</keyword>
<evidence type="ECO:0000256" key="1">
    <source>
        <dbReference type="ARBA" id="ARBA00004141"/>
    </source>
</evidence>
<accession>A0A3B0T0W0</accession>
<name>A0A3B0T0W0_9ZZZZ</name>
<feature type="transmembrane region" description="Helical" evidence="7">
    <location>
        <begin position="44"/>
        <end position="64"/>
    </location>
</feature>
<dbReference type="PROSITE" id="PS50283">
    <property type="entry name" value="NA_SOLUT_SYMP_3"/>
    <property type="match status" value="1"/>
</dbReference>
<organism evidence="8">
    <name type="scientific">hydrothermal vent metagenome</name>
    <dbReference type="NCBI Taxonomy" id="652676"/>
    <lineage>
        <taxon>unclassified sequences</taxon>
        <taxon>metagenomes</taxon>
        <taxon>ecological metagenomes</taxon>
    </lineage>
</organism>
<proteinExistence type="inferred from homology"/>
<dbReference type="Gene3D" id="1.20.1730.10">
    <property type="entry name" value="Sodium/glucose cotransporter"/>
    <property type="match status" value="1"/>
</dbReference>
<feature type="transmembrane region" description="Helical" evidence="7">
    <location>
        <begin position="279"/>
        <end position="301"/>
    </location>
</feature>
<dbReference type="Pfam" id="PF00474">
    <property type="entry name" value="SSF"/>
    <property type="match status" value="1"/>
</dbReference>
<dbReference type="PANTHER" id="PTHR48086:SF7">
    <property type="entry name" value="SODIUM-SOLUTE SYMPORTER-RELATED"/>
    <property type="match status" value="1"/>
</dbReference>
<feature type="transmembrane region" description="Helical" evidence="7">
    <location>
        <begin position="430"/>
        <end position="449"/>
    </location>
</feature>
<feature type="transmembrane region" description="Helical" evidence="7">
    <location>
        <begin position="76"/>
        <end position="100"/>
    </location>
</feature>
<comment type="subcellular location">
    <subcellularLocation>
        <location evidence="1">Membrane</location>
        <topology evidence="1">Multi-pass membrane protein</topology>
    </subcellularLocation>
</comment>
<evidence type="ECO:0000256" key="4">
    <source>
        <dbReference type="ARBA" id="ARBA00022692"/>
    </source>
</evidence>
<dbReference type="PANTHER" id="PTHR48086">
    <property type="entry name" value="SODIUM/PROLINE SYMPORTER-RELATED"/>
    <property type="match status" value="1"/>
</dbReference>
<feature type="transmembrane region" description="Helical" evidence="7">
    <location>
        <begin position="321"/>
        <end position="343"/>
    </location>
</feature>
<evidence type="ECO:0008006" key="9">
    <source>
        <dbReference type="Google" id="ProtNLM"/>
    </source>
</evidence>
<feature type="transmembrane region" description="Helical" evidence="7">
    <location>
        <begin position="121"/>
        <end position="141"/>
    </location>
</feature>
<evidence type="ECO:0000256" key="7">
    <source>
        <dbReference type="SAM" id="Phobius"/>
    </source>
</evidence>
<sequence>MDLNFLDLGIVAIYIALVFMSGILMKKYVTGIGDYLVANRTMGFNLGIVSMMCTEIGIITYIYYAELGYKAGFASLIVAFPTMLVYFVLGRTGFIIKPLLKMKIMTIPEFFSMRFSKGVRFYVGILMAVGGILNFGVFPGVEAKFINTISGIPEGYVLYTMVVLLTLVLIYTLLGGMVSVILTNYIQYVLLSFGMVFITVYGVYIVGWDNIVDSVVSNLGEKGVNPFFPSMFEGEFGIGFIVWQFLEWTALLVAWQAIALRLFSSKNSKTGMKIYKWSGLMFLSRAILPIFWGIMAFAYLAEPVAGLDALPLFIKAITPNGVLGLIFAGLLAASMSTYASYLLSWSSIVSQDIIGVIIRYITKKEISSKRQLFISRLTVAAVMIFIIWWSLSHKLEGYLYFYLQMTGMLFLPGALVSIGFGIYWKKAQNAGAYLAFTLGAIPPILYLVLSEEVKNTWASEFGWGGFLLALIGMLLGSFIQDFFKQRKVKRISKNQGFTTTQAIG</sequence>
<keyword evidence="3" id="KW-0813">Transport</keyword>
<dbReference type="InterPro" id="IPR038377">
    <property type="entry name" value="Na/Glc_symporter_sf"/>
</dbReference>
<keyword evidence="5 7" id="KW-1133">Transmembrane helix</keyword>
<feature type="transmembrane region" description="Helical" evidence="7">
    <location>
        <begin position="6"/>
        <end position="24"/>
    </location>
</feature>
<evidence type="ECO:0000313" key="8">
    <source>
        <dbReference type="EMBL" id="VAW12401.1"/>
    </source>
</evidence>
<feature type="transmembrane region" description="Helical" evidence="7">
    <location>
        <begin position="373"/>
        <end position="391"/>
    </location>
</feature>
<dbReference type="InterPro" id="IPR050277">
    <property type="entry name" value="Sodium:Solute_Symporter"/>
</dbReference>